<dbReference type="AlphaFoldDB" id="A0A3M8H1R2"/>
<feature type="transmembrane region" description="Helical" evidence="1">
    <location>
        <begin position="6"/>
        <end position="28"/>
    </location>
</feature>
<dbReference type="Gene3D" id="2.40.50.660">
    <property type="match status" value="1"/>
</dbReference>
<keyword evidence="1" id="KW-0812">Transmembrane</keyword>
<keyword evidence="3" id="KW-1185">Reference proteome</keyword>
<organism evidence="2 3">
    <name type="scientific">Lysinibacillus halotolerans</name>
    <dbReference type="NCBI Taxonomy" id="1368476"/>
    <lineage>
        <taxon>Bacteria</taxon>
        <taxon>Bacillati</taxon>
        <taxon>Bacillota</taxon>
        <taxon>Bacilli</taxon>
        <taxon>Bacillales</taxon>
        <taxon>Bacillaceae</taxon>
        <taxon>Lysinibacillus</taxon>
    </lineage>
</organism>
<dbReference type="InterPro" id="IPR019635">
    <property type="entry name" value="DUF2500"/>
</dbReference>
<sequence length="115" mass="12849">MYTGDMFTSSITFFIIAGFIIVFGVILWQITSTIKQNVNNNAAPVLSVSARVIAKRTEVKGDHSYTSYYATFEVESGDRMEFKITGKEFGLLAEGDVGILTFQGTRLKSFERNRS</sequence>
<dbReference type="EMBL" id="RHLQ01000083">
    <property type="protein sequence ID" value="RNC96114.1"/>
    <property type="molecule type" value="Genomic_DNA"/>
</dbReference>
<proteinExistence type="predicted"/>
<keyword evidence="1" id="KW-1133">Transmembrane helix</keyword>
<dbReference type="RefSeq" id="WP_122973686.1">
    <property type="nucleotide sequence ID" value="NZ_RHLQ01000083.1"/>
</dbReference>
<evidence type="ECO:0000256" key="1">
    <source>
        <dbReference type="SAM" id="Phobius"/>
    </source>
</evidence>
<dbReference type="Proteomes" id="UP000279909">
    <property type="component" value="Unassembled WGS sequence"/>
</dbReference>
<name>A0A3M8H1R2_9BACI</name>
<dbReference type="Pfam" id="PF10694">
    <property type="entry name" value="DUF2500"/>
    <property type="match status" value="1"/>
</dbReference>
<dbReference type="OrthoDB" id="282886at2"/>
<accession>A0A3M8H1R2</accession>
<reference evidence="2 3" key="1">
    <citation type="journal article" date="2014" name="Int. J. Syst. Evol. Microbiol.">
        <title>Lysinibacillus halotolerans sp. nov., isolated from saline-alkaline soil.</title>
        <authorList>
            <person name="Kong D."/>
            <person name="Wang Y."/>
            <person name="Zhao B."/>
            <person name="Li Y."/>
            <person name="Song J."/>
            <person name="Zhai Y."/>
            <person name="Zhang C."/>
            <person name="Wang H."/>
            <person name="Chen X."/>
            <person name="Zhao B."/>
            <person name="Ruan Z."/>
        </authorList>
    </citation>
    <scope>NUCLEOTIDE SEQUENCE [LARGE SCALE GENOMIC DNA]</scope>
    <source>
        <strain evidence="2 3">MCCC 1A12703</strain>
    </source>
</reference>
<keyword evidence="1" id="KW-0472">Membrane</keyword>
<comment type="caution">
    <text evidence="2">The sequence shown here is derived from an EMBL/GenBank/DDBJ whole genome shotgun (WGS) entry which is preliminary data.</text>
</comment>
<evidence type="ECO:0000313" key="3">
    <source>
        <dbReference type="Proteomes" id="UP000279909"/>
    </source>
</evidence>
<evidence type="ECO:0000313" key="2">
    <source>
        <dbReference type="EMBL" id="RNC96114.1"/>
    </source>
</evidence>
<gene>
    <name evidence="2" type="ORF">EC501_17840</name>
</gene>
<protein>
    <submittedName>
        <fullName evidence="2">DUF2500 domain-containing protein</fullName>
    </submittedName>
</protein>